<dbReference type="EMBL" id="CAJHNH020001780">
    <property type="protein sequence ID" value="CAG5124490.1"/>
    <property type="molecule type" value="Genomic_DNA"/>
</dbReference>
<proteinExistence type="predicted"/>
<sequence length="209" mass="23116">TLIIAVNQVRKNAKVHKMNFSEYLLRGMDPNVNVVLLEDFAAVLGVGIAGTCISVSAWTGSSFADALGSALIGTLLGAVAAFIVHQNAIQLVGRSIPQDERQDISQLLETDRMIRSLHDIKATEMGGVVRFKAEVDFDGREITRAYLYKQDLDLLLLEAQNLKTVEELEQFMLNHGEKIIDALGAEVDRIEKLLKAKHPEIRHVDLEAL</sequence>
<comment type="caution">
    <text evidence="7">The sequence shown here is derived from an EMBL/GenBank/DDBJ whole genome shotgun (WGS) entry which is preliminary data.</text>
</comment>
<accession>A0A8S3Z9L1</accession>
<dbReference type="GO" id="GO:0016020">
    <property type="term" value="C:membrane"/>
    <property type="evidence" value="ECO:0007669"/>
    <property type="project" value="UniProtKB-SubCell"/>
</dbReference>
<dbReference type="AlphaFoldDB" id="A0A8S3Z9L1"/>
<dbReference type="GO" id="GO:0008324">
    <property type="term" value="F:monoatomic cation transmembrane transporter activity"/>
    <property type="evidence" value="ECO:0007669"/>
    <property type="project" value="InterPro"/>
</dbReference>
<name>A0A8S3Z9L1_9EUPU</name>
<evidence type="ECO:0000313" key="7">
    <source>
        <dbReference type="EMBL" id="CAG5124490.1"/>
    </source>
</evidence>
<evidence type="ECO:0000256" key="4">
    <source>
        <dbReference type="ARBA" id="ARBA00022989"/>
    </source>
</evidence>
<organism evidence="7 8">
    <name type="scientific">Candidula unifasciata</name>
    <dbReference type="NCBI Taxonomy" id="100452"/>
    <lineage>
        <taxon>Eukaryota</taxon>
        <taxon>Metazoa</taxon>
        <taxon>Spiralia</taxon>
        <taxon>Lophotrochozoa</taxon>
        <taxon>Mollusca</taxon>
        <taxon>Gastropoda</taxon>
        <taxon>Heterobranchia</taxon>
        <taxon>Euthyneura</taxon>
        <taxon>Panpulmonata</taxon>
        <taxon>Eupulmonata</taxon>
        <taxon>Stylommatophora</taxon>
        <taxon>Helicina</taxon>
        <taxon>Helicoidea</taxon>
        <taxon>Geomitridae</taxon>
        <taxon>Candidula</taxon>
    </lineage>
</organism>
<dbReference type="PANTHER" id="PTHR13414">
    <property type="entry name" value="HUEL-CATION TRANSPORTER"/>
    <property type="match status" value="1"/>
</dbReference>
<dbReference type="GO" id="GO:0005783">
    <property type="term" value="C:endoplasmic reticulum"/>
    <property type="evidence" value="ECO:0007669"/>
    <property type="project" value="TreeGrafter"/>
</dbReference>
<dbReference type="SUPFAM" id="SSF161111">
    <property type="entry name" value="Cation efflux protein transmembrane domain-like"/>
    <property type="match status" value="1"/>
</dbReference>
<dbReference type="InterPro" id="IPR040177">
    <property type="entry name" value="SLC30A9"/>
</dbReference>
<evidence type="ECO:0000256" key="1">
    <source>
        <dbReference type="ARBA" id="ARBA00004141"/>
    </source>
</evidence>
<dbReference type="GO" id="GO:0006882">
    <property type="term" value="P:intracellular zinc ion homeostasis"/>
    <property type="evidence" value="ECO:0007669"/>
    <property type="project" value="TreeGrafter"/>
</dbReference>
<evidence type="ECO:0000313" key="8">
    <source>
        <dbReference type="Proteomes" id="UP000678393"/>
    </source>
</evidence>
<keyword evidence="8" id="KW-1185">Reference proteome</keyword>
<protein>
    <recommendedName>
        <fullName evidence="9">Zinc transporter 9</fullName>
    </recommendedName>
</protein>
<keyword evidence="4 6" id="KW-1133">Transmembrane helix</keyword>
<comment type="subcellular location">
    <subcellularLocation>
        <location evidence="1">Membrane</location>
        <topology evidence="1">Multi-pass membrane protein</topology>
    </subcellularLocation>
</comment>
<evidence type="ECO:0000256" key="5">
    <source>
        <dbReference type="ARBA" id="ARBA00023136"/>
    </source>
</evidence>
<evidence type="ECO:0000256" key="6">
    <source>
        <dbReference type="SAM" id="Phobius"/>
    </source>
</evidence>
<evidence type="ECO:0008006" key="9">
    <source>
        <dbReference type="Google" id="ProtNLM"/>
    </source>
</evidence>
<keyword evidence="2" id="KW-0813">Transport</keyword>
<feature type="transmembrane region" description="Helical" evidence="6">
    <location>
        <begin position="40"/>
        <end position="59"/>
    </location>
</feature>
<dbReference type="PANTHER" id="PTHR13414:SF9">
    <property type="entry name" value="PROTON-COUPLED ZINC ANTIPORTER SLC30A9, MITOCHONDRIAL"/>
    <property type="match status" value="1"/>
</dbReference>
<keyword evidence="3 6" id="KW-0812">Transmembrane</keyword>
<dbReference type="Proteomes" id="UP000678393">
    <property type="component" value="Unassembled WGS sequence"/>
</dbReference>
<feature type="transmembrane region" description="Helical" evidence="6">
    <location>
        <begin position="66"/>
        <end position="84"/>
    </location>
</feature>
<reference evidence="7" key="1">
    <citation type="submission" date="2021-04" db="EMBL/GenBank/DDBJ databases">
        <authorList>
            <consortium name="Molecular Ecology Group"/>
        </authorList>
    </citation>
    <scope>NUCLEOTIDE SEQUENCE</scope>
</reference>
<dbReference type="GO" id="GO:0006829">
    <property type="term" value="P:zinc ion transport"/>
    <property type="evidence" value="ECO:0007669"/>
    <property type="project" value="InterPro"/>
</dbReference>
<keyword evidence="5 6" id="KW-0472">Membrane</keyword>
<evidence type="ECO:0000256" key="3">
    <source>
        <dbReference type="ARBA" id="ARBA00022692"/>
    </source>
</evidence>
<evidence type="ECO:0000256" key="2">
    <source>
        <dbReference type="ARBA" id="ARBA00022448"/>
    </source>
</evidence>
<dbReference type="OrthoDB" id="435980at2759"/>
<feature type="non-terminal residue" evidence="7">
    <location>
        <position position="1"/>
    </location>
</feature>
<dbReference type="InterPro" id="IPR027469">
    <property type="entry name" value="Cation_efflux_TMD_sf"/>
</dbReference>
<gene>
    <name evidence="7" type="ORF">CUNI_LOCUS10048</name>
</gene>